<dbReference type="SUPFAM" id="SSF143120">
    <property type="entry name" value="YefM-like"/>
    <property type="match status" value="1"/>
</dbReference>
<accession>A0A4R5DK48</accession>
<proteinExistence type="inferred from homology"/>
<dbReference type="AlphaFoldDB" id="A0A4R5DK48"/>
<sequence>MKTMTVGEFKAQFSEVIAQVKAGEEIAVTFGRKKEVVGYFMPQKDQFKSKKRVLGILEGKATAAFNEDFEITEEEFLGL</sequence>
<dbReference type="RefSeq" id="WP_131959110.1">
    <property type="nucleotide sequence ID" value="NZ_SMFL01000005.1"/>
</dbReference>
<evidence type="ECO:0000313" key="3">
    <source>
        <dbReference type="Proteomes" id="UP000294850"/>
    </source>
</evidence>
<dbReference type="Gene3D" id="3.40.1620.10">
    <property type="entry name" value="YefM-like domain"/>
    <property type="match status" value="1"/>
</dbReference>
<organism evidence="2 3">
    <name type="scientific">Dyadobacter psychrotolerans</name>
    <dbReference type="NCBI Taxonomy" id="2541721"/>
    <lineage>
        <taxon>Bacteria</taxon>
        <taxon>Pseudomonadati</taxon>
        <taxon>Bacteroidota</taxon>
        <taxon>Cytophagia</taxon>
        <taxon>Cytophagales</taxon>
        <taxon>Spirosomataceae</taxon>
        <taxon>Dyadobacter</taxon>
    </lineage>
</organism>
<name>A0A4R5DK48_9BACT</name>
<evidence type="ECO:0000256" key="1">
    <source>
        <dbReference type="ARBA" id="ARBA00009981"/>
    </source>
</evidence>
<dbReference type="EMBL" id="SMFL01000005">
    <property type="protein sequence ID" value="TDE14526.1"/>
    <property type="molecule type" value="Genomic_DNA"/>
</dbReference>
<dbReference type="OrthoDB" id="826457at2"/>
<comment type="caution">
    <text evidence="2">The sequence shown here is derived from an EMBL/GenBank/DDBJ whole genome shotgun (WGS) entry which is preliminary data.</text>
</comment>
<protein>
    <submittedName>
        <fullName evidence="2">Prevent-host-death protein</fullName>
    </submittedName>
</protein>
<keyword evidence="3" id="KW-1185">Reference proteome</keyword>
<evidence type="ECO:0000313" key="2">
    <source>
        <dbReference type="EMBL" id="TDE14526.1"/>
    </source>
</evidence>
<reference evidence="2 3" key="1">
    <citation type="submission" date="2019-03" db="EMBL/GenBank/DDBJ databases">
        <title>Dyadobacter AR-3-6 sp. nov., isolated from arctic soil.</title>
        <authorList>
            <person name="Chaudhary D.K."/>
        </authorList>
    </citation>
    <scope>NUCLEOTIDE SEQUENCE [LARGE SCALE GENOMIC DNA]</scope>
    <source>
        <strain evidence="2 3">AR-3-6</strain>
    </source>
</reference>
<dbReference type="Proteomes" id="UP000294850">
    <property type="component" value="Unassembled WGS sequence"/>
</dbReference>
<gene>
    <name evidence="2" type="ORF">E0F88_15115</name>
</gene>
<comment type="similarity">
    <text evidence="1">Belongs to the phD/YefM antitoxin family.</text>
</comment>
<dbReference type="InterPro" id="IPR036165">
    <property type="entry name" value="YefM-like_sf"/>
</dbReference>